<keyword evidence="2" id="KW-1185">Reference proteome</keyword>
<dbReference type="STRING" id="212602.A0A420HV35"/>
<dbReference type="AlphaFoldDB" id="A0A420HV35"/>
<reference evidence="1 2" key="1">
    <citation type="journal article" date="2018" name="BMC Genomics">
        <title>Comparative genome analyses reveal sequence features reflecting distinct modes of host-adaptation between dicot and monocot powdery mildew.</title>
        <authorList>
            <person name="Wu Y."/>
            <person name="Ma X."/>
            <person name="Pan Z."/>
            <person name="Kale S.D."/>
            <person name="Song Y."/>
            <person name="King H."/>
            <person name="Zhang Q."/>
            <person name="Presley C."/>
            <person name="Deng X."/>
            <person name="Wei C.I."/>
            <person name="Xiao S."/>
        </authorList>
    </citation>
    <scope>NUCLEOTIDE SEQUENCE [LARGE SCALE GENOMIC DNA]</scope>
    <source>
        <strain evidence="1">UMSG2</strain>
    </source>
</reference>
<sequence length="131" mass="15667">RFWHRIGNLNVSVTSSRRVIRAYNHTSLQKNEQSLKEATKYDYLRLLALKRYLIQSMQTSLGQPKGLKSILTERGLWISLLYLKGARQTLSEKPDFLEQREWLQEIVEQNSGFKIDYYPNFHCEFNFIEMY</sequence>
<organism evidence="1 2">
    <name type="scientific">Erysiphe neolycopersici</name>
    <dbReference type="NCBI Taxonomy" id="212602"/>
    <lineage>
        <taxon>Eukaryota</taxon>
        <taxon>Fungi</taxon>
        <taxon>Dikarya</taxon>
        <taxon>Ascomycota</taxon>
        <taxon>Pezizomycotina</taxon>
        <taxon>Leotiomycetes</taxon>
        <taxon>Erysiphales</taxon>
        <taxon>Erysiphaceae</taxon>
        <taxon>Erysiphe</taxon>
    </lineage>
</organism>
<dbReference type="Proteomes" id="UP000286134">
    <property type="component" value="Unassembled WGS sequence"/>
</dbReference>
<protein>
    <submittedName>
        <fullName evidence="1">Uncharacterized protein</fullName>
    </submittedName>
</protein>
<evidence type="ECO:0000313" key="1">
    <source>
        <dbReference type="EMBL" id="RKF61277.1"/>
    </source>
</evidence>
<feature type="non-terminal residue" evidence="1">
    <location>
        <position position="1"/>
    </location>
</feature>
<comment type="caution">
    <text evidence="1">The sequence shown here is derived from an EMBL/GenBank/DDBJ whole genome shotgun (WGS) entry which is preliminary data.</text>
</comment>
<gene>
    <name evidence="1" type="ORF">OnM2_043011</name>
</gene>
<accession>A0A420HV35</accession>
<proteinExistence type="predicted"/>
<dbReference type="EMBL" id="MCFK01004358">
    <property type="protein sequence ID" value="RKF61277.1"/>
    <property type="molecule type" value="Genomic_DNA"/>
</dbReference>
<dbReference type="OrthoDB" id="5401962at2759"/>
<name>A0A420HV35_9PEZI</name>
<evidence type="ECO:0000313" key="2">
    <source>
        <dbReference type="Proteomes" id="UP000286134"/>
    </source>
</evidence>